<protein>
    <submittedName>
        <fullName evidence="1">Uncharacterized protein</fullName>
    </submittedName>
</protein>
<organism evidence="1">
    <name type="scientific">marine sediment metagenome</name>
    <dbReference type="NCBI Taxonomy" id="412755"/>
    <lineage>
        <taxon>unclassified sequences</taxon>
        <taxon>metagenomes</taxon>
        <taxon>ecological metagenomes</taxon>
    </lineage>
</organism>
<proteinExistence type="predicted"/>
<reference evidence="1" key="1">
    <citation type="journal article" date="2015" name="Nature">
        <title>Complex archaea that bridge the gap between prokaryotes and eukaryotes.</title>
        <authorList>
            <person name="Spang A."/>
            <person name="Saw J.H."/>
            <person name="Jorgensen S.L."/>
            <person name="Zaremba-Niedzwiedzka K."/>
            <person name="Martijn J."/>
            <person name="Lind A.E."/>
            <person name="van Eijk R."/>
            <person name="Schleper C."/>
            <person name="Guy L."/>
            <person name="Ettema T.J."/>
        </authorList>
    </citation>
    <scope>NUCLEOTIDE SEQUENCE</scope>
</reference>
<dbReference type="EMBL" id="LAZR01008218">
    <property type="protein sequence ID" value="KKM80200.1"/>
    <property type="molecule type" value="Genomic_DNA"/>
</dbReference>
<accession>A0A0F9MU68</accession>
<name>A0A0F9MU68_9ZZZZ</name>
<sequence>MIRKTKQKYCPKCEEWKNLEQFHKNKSIKDGHSFYCKKCSLELHKVSYDKKRKPIRFLNRKHSPTGWNCSHCGIFKTPDLYHKNGTYADGTQKHQSWCAKCMNEVGYKSRIKNGTVLLNKEQYNCLFIQQAGKCAICGTH</sequence>
<gene>
    <name evidence="1" type="ORF">LCGC14_1342140</name>
</gene>
<dbReference type="AlphaFoldDB" id="A0A0F9MU68"/>
<comment type="caution">
    <text evidence="1">The sequence shown here is derived from an EMBL/GenBank/DDBJ whole genome shotgun (WGS) entry which is preliminary data.</text>
</comment>
<evidence type="ECO:0000313" key="1">
    <source>
        <dbReference type="EMBL" id="KKM80200.1"/>
    </source>
</evidence>